<name>A0A432W756_9GAMM</name>
<dbReference type="AlphaFoldDB" id="A0A432W756"/>
<dbReference type="OrthoDB" id="4943957at2"/>
<dbReference type="EMBL" id="PIPL01000001">
    <property type="protein sequence ID" value="RUO25862.1"/>
    <property type="molecule type" value="Genomic_DNA"/>
</dbReference>
<accession>A0A432W756</accession>
<evidence type="ECO:0000313" key="2">
    <source>
        <dbReference type="Proteomes" id="UP000288293"/>
    </source>
</evidence>
<dbReference type="Gene3D" id="3.30.70.120">
    <property type="match status" value="1"/>
</dbReference>
<sequence>MKFSVLVAIVPEDLEQPAIDAARELGAGGITVMSARGISNATKKTFFGLSYDGSQSVLTMVLEKSLSLEILKAVQHVVMPDHNESKGLVFTLGLEHLAGIDMSQVEKFEEHVKQSL</sequence>
<dbReference type="SUPFAM" id="SSF54913">
    <property type="entry name" value="GlnB-like"/>
    <property type="match status" value="1"/>
</dbReference>
<dbReference type="Proteomes" id="UP000288293">
    <property type="component" value="Unassembled WGS sequence"/>
</dbReference>
<comment type="caution">
    <text evidence="1">The sequence shown here is derived from an EMBL/GenBank/DDBJ whole genome shotgun (WGS) entry which is preliminary data.</text>
</comment>
<dbReference type="InterPro" id="IPR015867">
    <property type="entry name" value="N-reg_PII/ATP_PRibTrfase_C"/>
</dbReference>
<dbReference type="InterPro" id="IPR011322">
    <property type="entry name" value="N-reg_PII-like_a/b"/>
</dbReference>
<keyword evidence="2" id="KW-1185">Reference proteome</keyword>
<evidence type="ECO:0000313" key="1">
    <source>
        <dbReference type="EMBL" id="RUO25862.1"/>
    </source>
</evidence>
<proteinExistence type="predicted"/>
<reference evidence="1 2" key="1">
    <citation type="journal article" date="2011" name="Front. Microbiol.">
        <title>Genomic signatures of strain selection and enhancement in Bacillus atrophaeus var. globigii, a historical biowarfare simulant.</title>
        <authorList>
            <person name="Gibbons H.S."/>
            <person name="Broomall S.M."/>
            <person name="McNew L.A."/>
            <person name="Daligault H."/>
            <person name="Chapman C."/>
            <person name="Bruce D."/>
            <person name="Karavis M."/>
            <person name="Krepps M."/>
            <person name="McGregor P.A."/>
            <person name="Hong C."/>
            <person name="Park K.H."/>
            <person name="Akmal A."/>
            <person name="Feldman A."/>
            <person name="Lin J.S."/>
            <person name="Chang W.E."/>
            <person name="Higgs B.W."/>
            <person name="Demirev P."/>
            <person name="Lindquist J."/>
            <person name="Liem A."/>
            <person name="Fochler E."/>
            <person name="Read T.D."/>
            <person name="Tapia R."/>
            <person name="Johnson S."/>
            <person name="Bishop-Lilly K.A."/>
            <person name="Detter C."/>
            <person name="Han C."/>
            <person name="Sozhamannan S."/>
            <person name="Rosenzweig C.N."/>
            <person name="Skowronski E.W."/>
        </authorList>
    </citation>
    <scope>NUCLEOTIDE SEQUENCE [LARGE SCALE GENOMIC DNA]</scope>
    <source>
        <strain evidence="1 2">MLST1</strain>
    </source>
</reference>
<dbReference type="RefSeq" id="WP_126802679.1">
    <property type="nucleotide sequence ID" value="NZ_PIPL01000001.1"/>
</dbReference>
<protein>
    <submittedName>
        <fullName evidence="1">Transcriptional regulator</fullName>
    </submittedName>
</protein>
<gene>
    <name evidence="1" type="ORF">CWE09_03800</name>
</gene>
<organism evidence="1 2">
    <name type="scientific">Aliidiomarina minuta</name>
    <dbReference type="NCBI Taxonomy" id="880057"/>
    <lineage>
        <taxon>Bacteria</taxon>
        <taxon>Pseudomonadati</taxon>
        <taxon>Pseudomonadota</taxon>
        <taxon>Gammaproteobacteria</taxon>
        <taxon>Alteromonadales</taxon>
        <taxon>Idiomarinaceae</taxon>
        <taxon>Aliidiomarina</taxon>
    </lineage>
</organism>